<evidence type="ECO:0000256" key="1">
    <source>
        <dbReference type="SAM" id="MobiDB-lite"/>
    </source>
</evidence>
<dbReference type="EMBL" id="CP015136">
    <property type="protein sequence ID" value="AMY09776.1"/>
    <property type="molecule type" value="Genomic_DNA"/>
</dbReference>
<accession>A0A143PMX0</accession>
<feature type="region of interest" description="Disordered" evidence="1">
    <location>
        <begin position="229"/>
        <end position="251"/>
    </location>
</feature>
<protein>
    <submittedName>
        <fullName evidence="3">PEGA domain protein</fullName>
    </submittedName>
</protein>
<dbReference type="Proteomes" id="UP000076079">
    <property type="component" value="Chromosome"/>
</dbReference>
<feature type="compositionally biased region" description="Low complexity" evidence="1">
    <location>
        <begin position="1"/>
        <end position="19"/>
    </location>
</feature>
<organism evidence="3 4">
    <name type="scientific">Luteitalea pratensis</name>
    <dbReference type="NCBI Taxonomy" id="1855912"/>
    <lineage>
        <taxon>Bacteria</taxon>
        <taxon>Pseudomonadati</taxon>
        <taxon>Acidobacteriota</taxon>
        <taxon>Vicinamibacteria</taxon>
        <taxon>Vicinamibacterales</taxon>
        <taxon>Vicinamibacteraceae</taxon>
        <taxon>Luteitalea</taxon>
    </lineage>
</organism>
<sequence>MTEPAGPAASTASSPTPEEISARLEALLKRTHALRAQQPPVPSGGPLTITWPPPDRELDRYDVVDVPHASPVKAAADLEVASSTPSPEPVAAREAAPVDAPAADFSKPDWSELRLRTLPDESPRASRWGWLLTVALALATLGQAGYIWYLQTAGPVASPSRIRVDGPDGAEVRIAGKSIGFAPVEHNLDAGDYDVELIDKGRVVRADRVSIGVGRTVVLLAPAREETRGAGGVTNAGAAAPTDPGVAPEQASPAANADLVSETTGAVTIESTPPGLPVTMGGRPRGITPLTLGKIPPGRHDVLVGTAALKVDVTAGEVATLRVPH</sequence>
<dbReference type="AlphaFoldDB" id="A0A143PMX0"/>
<dbReference type="RefSeq" id="WP_157899215.1">
    <property type="nucleotide sequence ID" value="NZ_CP015136.1"/>
</dbReference>
<evidence type="ECO:0000259" key="2">
    <source>
        <dbReference type="Pfam" id="PF08308"/>
    </source>
</evidence>
<gene>
    <name evidence="3" type="ORF">LuPra_03000</name>
</gene>
<proteinExistence type="predicted"/>
<evidence type="ECO:0000313" key="4">
    <source>
        <dbReference type="Proteomes" id="UP000076079"/>
    </source>
</evidence>
<feature type="region of interest" description="Disordered" evidence="1">
    <location>
        <begin position="34"/>
        <end position="60"/>
    </location>
</feature>
<feature type="region of interest" description="Disordered" evidence="1">
    <location>
        <begin position="1"/>
        <end position="20"/>
    </location>
</feature>
<name>A0A143PMX0_LUTPR</name>
<reference evidence="3 4" key="1">
    <citation type="journal article" date="2016" name="Genome Announc.">
        <title>First Complete Genome Sequence of a Subdivision 6 Acidobacterium Strain.</title>
        <authorList>
            <person name="Huang S."/>
            <person name="Vieira S."/>
            <person name="Bunk B."/>
            <person name="Riedel T."/>
            <person name="Sproer C."/>
            <person name="Overmann J."/>
        </authorList>
    </citation>
    <scope>NUCLEOTIDE SEQUENCE [LARGE SCALE GENOMIC DNA]</scope>
    <source>
        <strain evidence="4">DSM 100886 HEG_-6_39</strain>
    </source>
</reference>
<dbReference type="InterPro" id="IPR013229">
    <property type="entry name" value="PEGA"/>
</dbReference>
<reference evidence="4" key="2">
    <citation type="submission" date="2016-04" db="EMBL/GenBank/DDBJ databases">
        <title>First Complete Genome Sequence of a Subdivision 6 Acidobacterium.</title>
        <authorList>
            <person name="Huang S."/>
            <person name="Vieira S."/>
            <person name="Bunk B."/>
            <person name="Riedel T."/>
            <person name="Sproeer C."/>
            <person name="Overmann J."/>
        </authorList>
    </citation>
    <scope>NUCLEOTIDE SEQUENCE [LARGE SCALE GENOMIC DNA]</scope>
    <source>
        <strain evidence="4">DSM 100886 HEG_-6_39</strain>
    </source>
</reference>
<evidence type="ECO:0000313" key="3">
    <source>
        <dbReference type="EMBL" id="AMY09776.1"/>
    </source>
</evidence>
<keyword evidence="4" id="KW-1185">Reference proteome</keyword>
<dbReference type="KEGG" id="abac:LuPra_03000"/>
<feature type="domain" description="PEGA" evidence="2">
    <location>
        <begin position="265"/>
        <end position="304"/>
    </location>
</feature>
<dbReference type="Pfam" id="PF08308">
    <property type="entry name" value="PEGA"/>
    <property type="match status" value="1"/>
</dbReference>
<dbReference type="STRING" id="1855912.LuPra_03000"/>